<evidence type="ECO:0000313" key="4">
    <source>
        <dbReference type="Proteomes" id="UP000187209"/>
    </source>
</evidence>
<dbReference type="EMBL" id="MPUH01001172">
    <property type="protein sequence ID" value="OMJ69657.1"/>
    <property type="molecule type" value="Genomic_DNA"/>
</dbReference>
<dbReference type="AlphaFoldDB" id="A0A1R2AYU5"/>
<evidence type="ECO:0000256" key="2">
    <source>
        <dbReference type="SAM" id="Phobius"/>
    </source>
</evidence>
<name>A0A1R2AYU5_9CILI</name>
<dbReference type="Proteomes" id="UP000187209">
    <property type="component" value="Unassembled WGS sequence"/>
</dbReference>
<keyword evidence="2" id="KW-1133">Transmembrane helix</keyword>
<accession>A0A1R2AYU5</accession>
<gene>
    <name evidence="3" type="ORF">SteCoe_32550</name>
</gene>
<feature type="transmembrane region" description="Helical" evidence="2">
    <location>
        <begin position="31"/>
        <end position="53"/>
    </location>
</feature>
<organism evidence="3 4">
    <name type="scientific">Stentor coeruleus</name>
    <dbReference type="NCBI Taxonomy" id="5963"/>
    <lineage>
        <taxon>Eukaryota</taxon>
        <taxon>Sar</taxon>
        <taxon>Alveolata</taxon>
        <taxon>Ciliophora</taxon>
        <taxon>Postciliodesmatophora</taxon>
        <taxon>Heterotrichea</taxon>
        <taxon>Heterotrichida</taxon>
        <taxon>Stentoridae</taxon>
        <taxon>Stentor</taxon>
    </lineage>
</organism>
<evidence type="ECO:0000256" key="1">
    <source>
        <dbReference type="SAM" id="Coils"/>
    </source>
</evidence>
<evidence type="ECO:0008006" key="5">
    <source>
        <dbReference type="Google" id="ProtNLM"/>
    </source>
</evidence>
<protein>
    <recommendedName>
        <fullName evidence="5">Ion transport domain-containing protein</fullName>
    </recommendedName>
</protein>
<dbReference type="OrthoDB" id="194358at2759"/>
<proteinExistence type="predicted"/>
<keyword evidence="2" id="KW-0472">Membrane</keyword>
<reference evidence="3 4" key="1">
    <citation type="submission" date="2016-11" db="EMBL/GenBank/DDBJ databases">
        <title>The macronuclear genome of Stentor coeruleus: a giant cell with tiny introns.</title>
        <authorList>
            <person name="Slabodnick M."/>
            <person name="Ruby J.G."/>
            <person name="Reiff S.B."/>
            <person name="Swart E.C."/>
            <person name="Gosai S."/>
            <person name="Prabakaran S."/>
            <person name="Witkowska E."/>
            <person name="Larue G.E."/>
            <person name="Fisher S."/>
            <person name="Freeman R.M."/>
            <person name="Gunawardena J."/>
            <person name="Chu W."/>
            <person name="Stover N.A."/>
            <person name="Gregory B.D."/>
            <person name="Nowacki M."/>
            <person name="Derisi J."/>
            <person name="Roy S.W."/>
            <person name="Marshall W.F."/>
            <person name="Sood P."/>
        </authorList>
    </citation>
    <scope>NUCLEOTIDE SEQUENCE [LARGE SCALE GENOMIC DNA]</scope>
    <source>
        <strain evidence="3">WM001</strain>
    </source>
</reference>
<keyword evidence="2" id="KW-0812">Transmembrane</keyword>
<sequence>MIIDINLDFGASLADAYCLNFGGFNTDNYGVFQLIMFHLATLINPLLMLNLLVSIMNETFSRLKENLITEDIKALAELVVEHESVFFWKKNRGHRKFLQSCSPETIEYLRIDKRSKRLEMLGDTVDQLYKSMKQAEKRRKKKIEDFENKISKQRKEEIVLFRTLMNNEANFRDKVS</sequence>
<evidence type="ECO:0000313" key="3">
    <source>
        <dbReference type="EMBL" id="OMJ69657.1"/>
    </source>
</evidence>
<comment type="caution">
    <text evidence="3">The sequence shown here is derived from an EMBL/GenBank/DDBJ whole genome shotgun (WGS) entry which is preliminary data.</text>
</comment>
<keyword evidence="1" id="KW-0175">Coiled coil</keyword>
<feature type="coiled-coil region" evidence="1">
    <location>
        <begin position="118"/>
        <end position="156"/>
    </location>
</feature>
<keyword evidence="4" id="KW-1185">Reference proteome</keyword>